<sequence length="166" mass="18261">MSSFTSDERALLEPNNDIIATALVVIGFVVFAAILSKTYIAFNDNSHALENYEQAAMIVNDIASYPPLQGSRQELISAQTLDLLADSSQDPQSHYMFFHRFSSNLDFYVEARTDDGNYHWTISNGNTALNGRDVIAASVPVVIELGSNARCEPGTITVKLVQNGWN</sequence>
<comment type="caution">
    <text evidence="2">The sequence shown here is derived from an EMBL/GenBank/DDBJ whole genome shotgun (WGS) entry which is preliminary data.</text>
</comment>
<keyword evidence="3" id="KW-1185">Reference proteome</keyword>
<gene>
    <name evidence="2" type="ORF">FKV42_05915</name>
</gene>
<organism evidence="2 3">
    <name type="scientific">Methanolobus vulcani</name>
    <dbReference type="NCBI Taxonomy" id="38026"/>
    <lineage>
        <taxon>Archaea</taxon>
        <taxon>Methanobacteriati</taxon>
        <taxon>Methanobacteriota</taxon>
        <taxon>Stenosarchaea group</taxon>
        <taxon>Methanomicrobia</taxon>
        <taxon>Methanosarcinales</taxon>
        <taxon>Methanosarcinaceae</taxon>
        <taxon>Methanolobus</taxon>
    </lineage>
</organism>
<dbReference type="OrthoDB" id="139832at2157"/>
<evidence type="ECO:0000313" key="3">
    <source>
        <dbReference type="Proteomes" id="UP000319335"/>
    </source>
</evidence>
<evidence type="ECO:0000313" key="2">
    <source>
        <dbReference type="EMBL" id="TQD26285.1"/>
    </source>
</evidence>
<dbReference type="AlphaFoldDB" id="A0A7Z8P2R8"/>
<reference evidence="2 3" key="1">
    <citation type="submission" date="2019-06" db="EMBL/GenBank/DDBJ databases">
        <title>Draft genome sequence of Methanolobus vulcani B1d.</title>
        <authorList>
            <person name="Creighbaum A.J."/>
            <person name="Ticak T."/>
            <person name="Hariraju D."/>
            <person name="Arivett B.A."/>
            <person name="Ferguson D.J.Jr."/>
        </authorList>
    </citation>
    <scope>NUCLEOTIDE SEQUENCE [LARGE SCALE GENOMIC DNA]</scope>
    <source>
        <strain evidence="2 3">B1d</strain>
    </source>
</reference>
<dbReference type="EMBL" id="VIAQ01000012">
    <property type="protein sequence ID" value="TQD26285.1"/>
    <property type="molecule type" value="Genomic_DNA"/>
</dbReference>
<keyword evidence="1" id="KW-0472">Membrane</keyword>
<dbReference type="Proteomes" id="UP000319335">
    <property type="component" value="Unassembled WGS sequence"/>
</dbReference>
<accession>A0A7Z8P2R8</accession>
<dbReference type="RefSeq" id="WP_154809320.1">
    <property type="nucleotide sequence ID" value="NZ_VIAQ01000012.1"/>
</dbReference>
<protein>
    <submittedName>
        <fullName evidence="2">Uncharacterized protein</fullName>
    </submittedName>
</protein>
<keyword evidence="1" id="KW-0812">Transmembrane</keyword>
<proteinExistence type="predicted"/>
<feature type="transmembrane region" description="Helical" evidence="1">
    <location>
        <begin position="18"/>
        <end position="36"/>
    </location>
</feature>
<name>A0A7Z8P2R8_9EURY</name>
<keyword evidence="1" id="KW-1133">Transmembrane helix</keyword>
<evidence type="ECO:0000256" key="1">
    <source>
        <dbReference type="SAM" id="Phobius"/>
    </source>
</evidence>